<reference evidence="10" key="1">
    <citation type="submission" date="2016-11" db="EMBL/GenBank/DDBJ databases">
        <authorList>
            <person name="Varghese N."/>
            <person name="Submissions S."/>
        </authorList>
    </citation>
    <scope>NUCLEOTIDE SEQUENCE [LARGE SCALE GENOMIC DNA]</scope>
    <source>
        <strain evidence="10">DSM 6637</strain>
    </source>
</reference>
<evidence type="ECO:0000313" key="9">
    <source>
        <dbReference type="EMBL" id="SHL74120.1"/>
    </source>
</evidence>
<dbReference type="RefSeq" id="WP_073060378.1">
    <property type="nucleotide sequence ID" value="NZ_FRCK01000001.1"/>
</dbReference>
<evidence type="ECO:0000256" key="6">
    <source>
        <dbReference type="ARBA" id="ARBA00023239"/>
    </source>
</evidence>
<evidence type="ECO:0000256" key="7">
    <source>
        <dbReference type="ARBA" id="ARBA00023270"/>
    </source>
</evidence>
<dbReference type="NCBIfam" id="TIGR01182">
    <property type="entry name" value="eda"/>
    <property type="match status" value="1"/>
</dbReference>
<dbReference type="GO" id="GO:0008675">
    <property type="term" value="F:2-dehydro-3-deoxy-phosphogluconate aldolase activity"/>
    <property type="evidence" value="ECO:0007669"/>
    <property type="project" value="UniProtKB-EC"/>
</dbReference>
<dbReference type="InterPro" id="IPR000887">
    <property type="entry name" value="Aldlse_KDPG_KHG"/>
</dbReference>
<dbReference type="Gene3D" id="3.20.20.70">
    <property type="entry name" value="Aldolase class I"/>
    <property type="match status" value="1"/>
</dbReference>
<gene>
    <name evidence="9" type="ORF">SAMN05444389_101124</name>
</gene>
<dbReference type="STRING" id="53463.SAMN05444389_101124"/>
<sequence length="222" mass="21605">MTPAEQSVRIREICALAPVIPVLVIEDAAWAVPLAQALVAGGLPVLEVTLRTPDALAAITAMAAVPGAVVGAGTVLNAQDARRAAAAGARFAVSPGLTPTLAAACTDSALPLLPGVATASEAMAAQEAGFDALKFFPAGPAGGAGYLKALAGPLPALGFCPTGGVSAQNATAYLSLPNVLCVGGSWVAPEAMMCAGDWAGIEALARQAAELGAAEPGAGAGK</sequence>
<organism evidence="9 10">
    <name type="scientific">Paracoccus solventivorans</name>
    <dbReference type="NCBI Taxonomy" id="53463"/>
    <lineage>
        <taxon>Bacteria</taxon>
        <taxon>Pseudomonadati</taxon>
        <taxon>Pseudomonadota</taxon>
        <taxon>Alphaproteobacteria</taxon>
        <taxon>Rhodobacterales</taxon>
        <taxon>Paracoccaceae</taxon>
        <taxon>Paracoccus</taxon>
    </lineage>
</organism>
<dbReference type="AlphaFoldDB" id="A0A1M7D3U5"/>
<evidence type="ECO:0000256" key="4">
    <source>
        <dbReference type="ARBA" id="ARBA00011233"/>
    </source>
</evidence>
<proteinExistence type="inferred from homology"/>
<comment type="catalytic activity">
    <reaction evidence="1">
        <text>2-dehydro-3-deoxy-6-phospho-D-gluconate = D-glyceraldehyde 3-phosphate + pyruvate</text>
        <dbReference type="Rhea" id="RHEA:17089"/>
        <dbReference type="ChEBI" id="CHEBI:15361"/>
        <dbReference type="ChEBI" id="CHEBI:57569"/>
        <dbReference type="ChEBI" id="CHEBI:59776"/>
        <dbReference type="EC" id="4.1.2.14"/>
    </reaction>
</comment>
<dbReference type="InterPro" id="IPR031338">
    <property type="entry name" value="KDPG/KHG_AS_2"/>
</dbReference>
<dbReference type="CDD" id="cd00452">
    <property type="entry name" value="KDPG_aldolase"/>
    <property type="match status" value="1"/>
</dbReference>
<dbReference type="InterPro" id="IPR013785">
    <property type="entry name" value="Aldolase_TIM"/>
</dbReference>
<evidence type="ECO:0000256" key="5">
    <source>
        <dbReference type="ARBA" id="ARBA00013063"/>
    </source>
</evidence>
<protein>
    <recommendedName>
        <fullName evidence="5">2-dehydro-3-deoxy-phosphogluconate aldolase</fullName>
        <ecNumber evidence="5">4.1.2.14</ecNumber>
    </recommendedName>
</protein>
<dbReference type="Pfam" id="PF01081">
    <property type="entry name" value="Aldolase"/>
    <property type="match status" value="1"/>
</dbReference>
<dbReference type="PANTHER" id="PTHR30246:SF1">
    <property type="entry name" value="2-DEHYDRO-3-DEOXY-6-PHOSPHOGALACTONATE ALDOLASE-RELATED"/>
    <property type="match status" value="1"/>
</dbReference>
<comment type="similarity">
    <text evidence="3">Belongs to the KHG/KDPG aldolase family.</text>
</comment>
<dbReference type="PANTHER" id="PTHR30246">
    <property type="entry name" value="2-KETO-3-DEOXY-6-PHOSPHOGLUCONATE ALDOLASE"/>
    <property type="match status" value="1"/>
</dbReference>
<accession>A0A1M7D3U5</accession>
<comment type="subunit">
    <text evidence="4">Homotrimer.</text>
</comment>
<dbReference type="InterPro" id="IPR031337">
    <property type="entry name" value="KDPG/KHG_AS_1"/>
</dbReference>
<dbReference type="Proteomes" id="UP000184444">
    <property type="component" value="Unassembled WGS sequence"/>
</dbReference>
<dbReference type="EMBL" id="FRCK01000001">
    <property type="protein sequence ID" value="SHL74120.1"/>
    <property type="molecule type" value="Genomic_DNA"/>
</dbReference>
<keyword evidence="8" id="KW-0119">Carbohydrate metabolism</keyword>
<dbReference type="SUPFAM" id="SSF51569">
    <property type="entry name" value="Aldolase"/>
    <property type="match status" value="1"/>
</dbReference>
<dbReference type="NCBIfam" id="NF004325">
    <property type="entry name" value="PRK05718.1"/>
    <property type="match status" value="1"/>
</dbReference>
<evidence type="ECO:0000256" key="8">
    <source>
        <dbReference type="ARBA" id="ARBA00023277"/>
    </source>
</evidence>
<comment type="pathway">
    <text evidence="2">Carbohydrate acid metabolism; 2-dehydro-3-deoxy-D-gluconate degradation; D-glyceraldehyde 3-phosphate and pyruvate from 2-dehydro-3-deoxy-D-gluconate: step 2/2.</text>
</comment>
<dbReference type="OrthoDB" id="9805177at2"/>
<evidence type="ECO:0000256" key="3">
    <source>
        <dbReference type="ARBA" id="ARBA00006906"/>
    </source>
</evidence>
<dbReference type="PROSITE" id="PS00159">
    <property type="entry name" value="ALDOLASE_KDPG_KHG_1"/>
    <property type="match status" value="1"/>
</dbReference>
<name>A0A1M7D3U5_9RHOB</name>
<evidence type="ECO:0000256" key="1">
    <source>
        <dbReference type="ARBA" id="ARBA00000654"/>
    </source>
</evidence>
<evidence type="ECO:0000256" key="2">
    <source>
        <dbReference type="ARBA" id="ARBA00004736"/>
    </source>
</evidence>
<keyword evidence="10" id="KW-1185">Reference proteome</keyword>
<evidence type="ECO:0000313" key="10">
    <source>
        <dbReference type="Proteomes" id="UP000184444"/>
    </source>
</evidence>
<dbReference type="EC" id="4.1.2.14" evidence="5"/>
<keyword evidence="6" id="KW-0456">Lyase</keyword>
<dbReference type="PROSITE" id="PS00160">
    <property type="entry name" value="ALDOLASE_KDPG_KHG_2"/>
    <property type="match status" value="1"/>
</dbReference>
<keyword evidence="7" id="KW-0704">Schiff base</keyword>